<reference evidence="2" key="1">
    <citation type="submission" date="2015-12" db="EMBL/GenBank/DDBJ databases">
        <title>Update maize B73 reference genome by single molecule sequencing technologies.</title>
        <authorList>
            <consortium name="Maize Genome Sequencing Project"/>
            <person name="Ware D."/>
        </authorList>
    </citation>
    <scope>NUCLEOTIDE SEQUENCE</scope>
    <source>
        <tissue evidence="2">Seedling</tissue>
    </source>
</reference>
<sequence length="260" mass="27204">MEVAVDREVGESGGSRGRRRWSGGRATANDEEVRIAERHPWNVSRRGSGEGDGALSQLPSEYVARIGGRAAFGARIRHAPRSGRCHQSRPPSKEGVVARKEGGIVDGVVARFRVGHNMVSGARAGARRSSGERARGRGLRRGVTGVAMVSPAPTLGVRGRGLRSRLYTVEETGACIWELERASWGGGYARGVAGAEEAGVGASIAGTEARASRGRAQRREGGGGGGRGTSIVVAEARARTGVAAAEAEPCAERMCGRLHY</sequence>
<organism evidence="2">
    <name type="scientific">Zea mays</name>
    <name type="common">Maize</name>
    <dbReference type="NCBI Taxonomy" id="4577"/>
    <lineage>
        <taxon>Eukaryota</taxon>
        <taxon>Viridiplantae</taxon>
        <taxon>Streptophyta</taxon>
        <taxon>Embryophyta</taxon>
        <taxon>Tracheophyta</taxon>
        <taxon>Spermatophyta</taxon>
        <taxon>Magnoliopsida</taxon>
        <taxon>Liliopsida</taxon>
        <taxon>Poales</taxon>
        <taxon>Poaceae</taxon>
        <taxon>PACMAD clade</taxon>
        <taxon>Panicoideae</taxon>
        <taxon>Andropogonodae</taxon>
        <taxon>Andropogoneae</taxon>
        <taxon>Tripsacinae</taxon>
        <taxon>Zea</taxon>
    </lineage>
</organism>
<dbReference type="AlphaFoldDB" id="A0A1D6LXT9"/>
<evidence type="ECO:0000256" key="1">
    <source>
        <dbReference type="SAM" id="MobiDB-lite"/>
    </source>
</evidence>
<evidence type="ECO:0000313" key="2">
    <source>
        <dbReference type="EMBL" id="AQK83971.1"/>
    </source>
</evidence>
<proteinExistence type="predicted"/>
<feature type="compositionally biased region" description="Basic and acidic residues" evidence="1">
    <location>
        <begin position="1"/>
        <end position="10"/>
    </location>
</feature>
<accession>A0A1D6LXT9</accession>
<dbReference type="InParanoid" id="A0A1D6LXT9"/>
<feature type="region of interest" description="Disordered" evidence="1">
    <location>
        <begin position="206"/>
        <end position="229"/>
    </location>
</feature>
<protein>
    <submittedName>
        <fullName evidence="2">Uncharacterized protein</fullName>
    </submittedName>
</protein>
<name>A0A1D6LXT9_MAIZE</name>
<feature type="region of interest" description="Disordered" evidence="1">
    <location>
        <begin position="1"/>
        <end position="33"/>
    </location>
</feature>
<gene>
    <name evidence="2" type="ORF">ZEAMMB73_Zm00001d037430</name>
</gene>
<dbReference type="EMBL" id="CM000782">
    <property type="protein sequence ID" value="AQK83971.1"/>
    <property type="molecule type" value="Genomic_DNA"/>
</dbReference>